<organism evidence="3 4">
    <name type="scientific">Actinomadura barringtoniae</name>
    <dbReference type="NCBI Taxonomy" id="1427535"/>
    <lineage>
        <taxon>Bacteria</taxon>
        <taxon>Bacillati</taxon>
        <taxon>Actinomycetota</taxon>
        <taxon>Actinomycetes</taxon>
        <taxon>Streptosporangiales</taxon>
        <taxon>Thermomonosporaceae</taxon>
        <taxon>Actinomadura</taxon>
    </lineage>
</organism>
<evidence type="ECO:0000259" key="1">
    <source>
        <dbReference type="Pfam" id="PF01168"/>
    </source>
</evidence>
<dbReference type="Pfam" id="PF21279">
    <property type="entry name" value="YhfX-like_C"/>
    <property type="match status" value="1"/>
</dbReference>
<dbReference type="InterPro" id="IPR029066">
    <property type="entry name" value="PLP-binding_barrel"/>
</dbReference>
<evidence type="ECO:0000313" key="4">
    <source>
        <dbReference type="Proteomes" id="UP000669179"/>
    </source>
</evidence>
<comment type="caution">
    <text evidence="3">The sequence shown here is derived from an EMBL/GenBank/DDBJ whole genome shotgun (WGS) entry which is preliminary data.</text>
</comment>
<reference evidence="3" key="1">
    <citation type="submission" date="2021-03" db="EMBL/GenBank/DDBJ databases">
        <authorList>
            <person name="Kanchanasin P."/>
            <person name="Saeng-In P."/>
            <person name="Phongsopitanun W."/>
            <person name="Yuki M."/>
            <person name="Kudo T."/>
            <person name="Ohkuma M."/>
            <person name="Tanasupawat S."/>
        </authorList>
    </citation>
    <scope>NUCLEOTIDE SEQUENCE</scope>
    <source>
        <strain evidence="3">GKU 128</strain>
    </source>
</reference>
<evidence type="ECO:0000313" key="3">
    <source>
        <dbReference type="EMBL" id="MBO2455584.1"/>
    </source>
</evidence>
<dbReference type="InterPro" id="IPR001608">
    <property type="entry name" value="Ala_racemase_N"/>
</dbReference>
<protein>
    <submittedName>
        <fullName evidence="3">Alanine racemase</fullName>
    </submittedName>
</protein>
<dbReference type="RefSeq" id="WP_208263810.1">
    <property type="nucleotide sequence ID" value="NZ_JAGEOJ010000039.1"/>
</dbReference>
<keyword evidence="4" id="KW-1185">Reference proteome</keyword>
<feature type="domain" description="YhfX-like C-terminal" evidence="2">
    <location>
        <begin position="279"/>
        <end position="377"/>
    </location>
</feature>
<gene>
    <name evidence="3" type="ORF">J4573_51515</name>
</gene>
<evidence type="ECO:0000259" key="2">
    <source>
        <dbReference type="Pfam" id="PF21279"/>
    </source>
</evidence>
<dbReference type="EMBL" id="JAGEOJ010000039">
    <property type="protein sequence ID" value="MBO2455584.1"/>
    <property type="molecule type" value="Genomic_DNA"/>
</dbReference>
<dbReference type="AlphaFoldDB" id="A0A939PV50"/>
<name>A0A939PV50_9ACTN</name>
<sequence length="394" mass="42077">MFLRRLLDTNPGLATAAVRLHREGRVRANTYLIDLDAIHANAAAQVAEAERHGLNLYVMAKQFGRNPDTLRAIAAAGIDSAVCVDIQGMEAVQRSGIKIGHVGHLVQPHRGTEDAVIAADPEVVTVFNPEIAARLGATAERAGRTQPVLLRVRGPEDTYYFGHAGGFPLADIEKSAAEIDGIPGLRVTGVTNFPCMLADADTRSVRPTRNFATVTEAADRLRAAGFEITQVNAPGTTSAGTFAEQARLGATHVEPGNGLHGTTPLHLFDDTQPEVPAIVYVSEISHFDGDDAYVFAAGYYVDKVLGDYQLTALVGESEQRMNVETADAGAIHYYCRIPGALTHGAKVGDPVVFCFRPQVFVTRGRTQAVAGIRTGELDLRGVYDGEARPVDGVA</sequence>
<feature type="domain" description="Alanine racemase N-terminal" evidence="1">
    <location>
        <begin position="33"/>
        <end position="264"/>
    </location>
</feature>
<dbReference type="Gene3D" id="2.40.37.30">
    <property type="match status" value="2"/>
</dbReference>
<dbReference type="SUPFAM" id="SSF51419">
    <property type="entry name" value="PLP-binding barrel"/>
    <property type="match status" value="1"/>
</dbReference>
<dbReference type="Proteomes" id="UP000669179">
    <property type="component" value="Unassembled WGS sequence"/>
</dbReference>
<proteinExistence type="predicted"/>
<dbReference type="InterPro" id="IPR048449">
    <property type="entry name" value="YhfX-like_C"/>
</dbReference>
<accession>A0A939PV50</accession>
<dbReference type="Pfam" id="PF01168">
    <property type="entry name" value="Ala_racemase_N"/>
    <property type="match status" value="1"/>
</dbReference>